<keyword evidence="2 4" id="KW-0442">Lipid degradation</keyword>
<dbReference type="PANTHER" id="PTHR24185">
    <property type="entry name" value="CALCIUM-INDEPENDENT PHOSPHOLIPASE A2-GAMMA"/>
    <property type="match status" value="1"/>
</dbReference>
<evidence type="ECO:0000256" key="1">
    <source>
        <dbReference type="ARBA" id="ARBA00022801"/>
    </source>
</evidence>
<keyword evidence="5" id="KW-0812">Transmembrane</keyword>
<dbReference type="GO" id="GO:0043531">
    <property type="term" value="F:ADP binding"/>
    <property type="evidence" value="ECO:0007669"/>
    <property type="project" value="InterPro"/>
</dbReference>
<dbReference type="SUPFAM" id="SSF52540">
    <property type="entry name" value="P-loop containing nucleoside triphosphate hydrolases"/>
    <property type="match status" value="1"/>
</dbReference>
<feature type="short sequence motif" description="DGA/G" evidence="4">
    <location>
        <begin position="172"/>
        <end position="174"/>
    </location>
</feature>
<comment type="caution">
    <text evidence="7">The sequence shown here is derived from an EMBL/GenBank/DDBJ whole genome shotgun (WGS) entry which is preliminary data.</text>
</comment>
<dbReference type="GO" id="GO:0047499">
    <property type="term" value="F:calcium-independent phospholipase A2 activity"/>
    <property type="evidence" value="ECO:0007669"/>
    <property type="project" value="TreeGrafter"/>
</dbReference>
<dbReference type="OrthoDB" id="1658288at2759"/>
<dbReference type="Gene3D" id="3.40.1090.10">
    <property type="entry name" value="Cytosolic phospholipase A2 catalytic domain"/>
    <property type="match status" value="1"/>
</dbReference>
<dbReference type="Proteomes" id="UP000639643">
    <property type="component" value="Unassembled WGS sequence"/>
</dbReference>
<keyword evidence="8" id="KW-1185">Reference proteome</keyword>
<dbReference type="SUPFAM" id="SSF48452">
    <property type="entry name" value="TPR-like"/>
    <property type="match status" value="1"/>
</dbReference>
<evidence type="ECO:0000256" key="4">
    <source>
        <dbReference type="PROSITE-ProRule" id="PRU01161"/>
    </source>
</evidence>
<dbReference type="PANTHER" id="PTHR24185:SF1">
    <property type="entry name" value="CALCIUM-INDEPENDENT PHOSPHOLIPASE A2-GAMMA"/>
    <property type="match status" value="1"/>
</dbReference>
<dbReference type="Gene3D" id="3.40.50.300">
    <property type="entry name" value="P-loop containing nucleotide triphosphate hydrolases"/>
    <property type="match status" value="1"/>
</dbReference>
<dbReference type="SUPFAM" id="SSF52151">
    <property type="entry name" value="FabD/lysophospholipase-like"/>
    <property type="match status" value="1"/>
</dbReference>
<organism evidence="7 8">
    <name type="scientific">Colletotrichum musicola</name>
    <dbReference type="NCBI Taxonomy" id="2175873"/>
    <lineage>
        <taxon>Eukaryota</taxon>
        <taxon>Fungi</taxon>
        <taxon>Dikarya</taxon>
        <taxon>Ascomycota</taxon>
        <taxon>Pezizomycotina</taxon>
        <taxon>Sordariomycetes</taxon>
        <taxon>Hypocreomycetidae</taxon>
        <taxon>Glomerellales</taxon>
        <taxon>Glomerellaceae</taxon>
        <taxon>Colletotrichum</taxon>
        <taxon>Colletotrichum orchidearum species complex</taxon>
    </lineage>
</organism>
<feature type="active site" description="Proton acceptor" evidence="4">
    <location>
        <position position="172"/>
    </location>
</feature>
<comment type="caution">
    <text evidence="4">Lacks conserved residue(s) required for the propagation of feature annotation.</text>
</comment>
<evidence type="ECO:0000256" key="5">
    <source>
        <dbReference type="SAM" id="Phobius"/>
    </source>
</evidence>
<dbReference type="InterPro" id="IPR002641">
    <property type="entry name" value="PNPLA_dom"/>
</dbReference>
<dbReference type="Pfam" id="PF13424">
    <property type="entry name" value="TPR_12"/>
    <property type="match status" value="1"/>
</dbReference>
<evidence type="ECO:0000256" key="2">
    <source>
        <dbReference type="ARBA" id="ARBA00022963"/>
    </source>
</evidence>
<dbReference type="InterPro" id="IPR002182">
    <property type="entry name" value="NB-ARC"/>
</dbReference>
<feature type="short sequence motif" description="GXSXG" evidence="4">
    <location>
        <begin position="25"/>
        <end position="29"/>
    </location>
</feature>
<reference evidence="7" key="1">
    <citation type="journal article" date="2020" name="Phytopathology">
        <title>Genome Sequence Resources of Colletotrichum truncatum, C. plurivorum, C. musicola, and C. sojae: Four Species Pathogenic to Soybean (Glycine max).</title>
        <authorList>
            <person name="Rogerio F."/>
            <person name="Boufleur T.R."/>
            <person name="Ciampi-Guillardi M."/>
            <person name="Sukno S.A."/>
            <person name="Thon M.R."/>
            <person name="Massola Junior N.S."/>
            <person name="Baroncelli R."/>
        </authorList>
    </citation>
    <scope>NUCLEOTIDE SEQUENCE</scope>
    <source>
        <strain evidence="7">LFN0074</strain>
    </source>
</reference>
<protein>
    <recommendedName>
        <fullName evidence="6">PNPLA domain-containing protein</fullName>
    </recommendedName>
</protein>
<keyword evidence="3 4" id="KW-0443">Lipid metabolism</keyword>
<dbReference type="Pfam" id="PF01734">
    <property type="entry name" value="Patatin"/>
    <property type="match status" value="1"/>
</dbReference>
<dbReference type="InterPro" id="IPR011990">
    <property type="entry name" value="TPR-like_helical_dom_sf"/>
</dbReference>
<keyword evidence="5" id="KW-1133">Transmembrane helix</keyword>
<evidence type="ECO:0000259" key="6">
    <source>
        <dbReference type="PROSITE" id="PS51635"/>
    </source>
</evidence>
<accession>A0A8H6NSI5</accession>
<dbReference type="GO" id="GO:0016042">
    <property type="term" value="P:lipid catabolic process"/>
    <property type="evidence" value="ECO:0007669"/>
    <property type="project" value="UniProtKB-UniRule"/>
</dbReference>
<feature type="domain" description="PNPLA" evidence="6">
    <location>
        <begin position="1"/>
        <end position="185"/>
    </location>
</feature>
<dbReference type="GO" id="GO:0016020">
    <property type="term" value="C:membrane"/>
    <property type="evidence" value="ECO:0007669"/>
    <property type="project" value="TreeGrafter"/>
</dbReference>
<sequence>MTRLQKTAGLKDLPKPRDYFHLIGGTSTGGLIAIMLGRMGMTTNEAIECYNLFAEKVFRSSNRRWRRTFGHKALERVIQDLVAKRVSSSLMVHDDIAEYAEDKETDRKGLAFVVSVAGEMIEDTYLFRTYRGTTNHAHNVKIWEAARATTAAPMFFRLISIKVEGSWNYYRDGALAHNNPAKLRDLQTQQRPRKLSGSFFSREFRHVVKHLESNVTDTEPTHHELEQRFRLVPNAYFRLNLDKGASDIKLHQYKKMEVLREATERYLRDPEVSATVDQIVGRLHKKEGVEMPLDATYLATSHEAFKHAMSQEVKINSISSPLFTGRTETLNRVDRHFCERARGSSPRRLLRIWGMGGVGKTQIVLKFRDLSGFRFDRIFWIDAATTDSIHESFRSVTAQIFGGHPSRPNITGVLRWLQQQRKEEWLLIFDNNDSIDVTNYVPRGDTGNILFTSRLKDMKPSLNSDQTFAVDTMNEADAVELLLGASKKSMDSLDEIDQGDVRQIVKDLGYLPLAIDQAGSYVDMQECSFWTYMTEFRRRRKELLEDSSLYPGAFEHIPPVYGTFELSYEALEKRSREGGARGRTALNALRILNLFCFYHNENLTERIISRAAMYKRLDAEFISGDEGSKAPLPLLELTSDGAWNPGNFTEGIMVLRSYSLIKKAILNNKWHSMHVLIHSWARDRMNQQALIFHRRAAREVLFFSVYRRYKLNDELFNSQALPHLRACLEHGGEEHLVWIRQTEQEGKFSRTLGELGLWKDATARWQAIVADREQRCDREDWPTIAGLCPQTNKVCSKVYDIYIDLAQVYVTQARYTEAKKILYGIIDGEEPYGWDSPYWRRAVTTIATILRLEGDTEEGFRLEAFIFSGSLHHKNIGAGHRLTMGAMSNIAALRSEMGLHEKGDEMWQEVLDINQDLRGKEHPITLQSKRNVATGWTNLDKLEEAENMLRNVLEVSTRVLGSDHLDTLTTMDQLAGVLVRRHMIEEAIKLWEECLEGRKCWLGDEHPLTKKVIQAISRVMEGPLMLVQEDFQAEGFLHHGGSNFVSPEDDRYLH</sequence>
<keyword evidence="5" id="KW-0472">Membrane</keyword>
<dbReference type="InterPro" id="IPR027417">
    <property type="entry name" value="P-loop_NTPase"/>
</dbReference>
<evidence type="ECO:0000313" key="7">
    <source>
        <dbReference type="EMBL" id="KAF6841801.1"/>
    </source>
</evidence>
<dbReference type="InterPro" id="IPR016035">
    <property type="entry name" value="Acyl_Trfase/lysoPLipase"/>
</dbReference>
<proteinExistence type="predicted"/>
<dbReference type="EMBL" id="WIGM01000084">
    <property type="protein sequence ID" value="KAF6841801.1"/>
    <property type="molecule type" value="Genomic_DNA"/>
</dbReference>
<dbReference type="GO" id="GO:0019369">
    <property type="term" value="P:arachidonate metabolic process"/>
    <property type="evidence" value="ECO:0007669"/>
    <property type="project" value="TreeGrafter"/>
</dbReference>
<dbReference type="Gene3D" id="1.25.40.10">
    <property type="entry name" value="Tetratricopeptide repeat domain"/>
    <property type="match status" value="1"/>
</dbReference>
<dbReference type="AlphaFoldDB" id="A0A8H6NSI5"/>
<keyword evidence="1 4" id="KW-0378">Hydrolase</keyword>
<dbReference type="GO" id="GO:0046486">
    <property type="term" value="P:glycerolipid metabolic process"/>
    <property type="evidence" value="ECO:0007669"/>
    <property type="project" value="UniProtKB-ARBA"/>
</dbReference>
<dbReference type="PROSITE" id="PS51635">
    <property type="entry name" value="PNPLA"/>
    <property type="match status" value="1"/>
</dbReference>
<evidence type="ECO:0000256" key="3">
    <source>
        <dbReference type="ARBA" id="ARBA00023098"/>
    </source>
</evidence>
<gene>
    <name evidence="7" type="ORF">CMUS01_03470</name>
</gene>
<dbReference type="Pfam" id="PF00931">
    <property type="entry name" value="NB-ARC"/>
    <property type="match status" value="1"/>
</dbReference>
<evidence type="ECO:0000313" key="8">
    <source>
        <dbReference type="Proteomes" id="UP000639643"/>
    </source>
</evidence>
<feature type="transmembrane region" description="Helical" evidence="5">
    <location>
        <begin position="20"/>
        <end position="41"/>
    </location>
</feature>
<feature type="active site" description="Nucleophile" evidence="4">
    <location>
        <position position="27"/>
    </location>
</feature>
<name>A0A8H6NSI5_9PEZI</name>